<evidence type="ECO:0000313" key="2">
    <source>
        <dbReference type="EMBL" id="GII29458.1"/>
    </source>
</evidence>
<evidence type="ECO:0000256" key="1">
    <source>
        <dbReference type="SAM" id="MobiDB-lite"/>
    </source>
</evidence>
<gene>
    <name evidence="2" type="ORF">Pmi06nite_29000</name>
</gene>
<protein>
    <submittedName>
        <fullName evidence="2">Uncharacterized protein</fullName>
    </submittedName>
</protein>
<accession>A0A8J3TN33</accession>
<dbReference type="EMBL" id="BOOO01000015">
    <property type="protein sequence ID" value="GII29458.1"/>
    <property type="molecule type" value="Genomic_DNA"/>
</dbReference>
<dbReference type="AlphaFoldDB" id="A0A8J3TN33"/>
<sequence length="70" mass="8093">MLYEARRFVMSLRARSALEFAGQWARFASRPAHWQQDMSMDVPRPSPTVTASLARRRDRANRDYPGIPDA</sequence>
<dbReference type="Proteomes" id="UP000650628">
    <property type="component" value="Unassembled WGS sequence"/>
</dbReference>
<comment type="caution">
    <text evidence="2">The sequence shown here is derived from an EMBL/GenBank/DDBJ whole genome shotgun (WGS) entry which is preliminary data.</text>
</comment>
<reference evidence="2 3" key="1">
    <citation type="submission" date="2021-01" db="EMBL/GenBank/DDBJ databases">
        <title>Whole genome shotgun sequence of Planotetraspora mira NBRC 15435.</title>
        <authorList>
            <person name="Komaki H."/>
            <person name="Tamura T."/>
        </authorList>
    </citation>
    <scope>NUCLEOTIDE SEQUENCE [LARGE SCALE GENOMIC DNA]</scope>
    <source>
        <strain evidence="2 3">NBRC 15435</strain>
    </source>
</reference>
<evidence type="ECO:0000313" key="3">
    <source>
        <dbReference type="Proteomes" id="UP000650628"/>
    </source>
</evidence>
<proteinExistence type="predicted"/>
<name>A0A8J3TN33_9ACTN</name>
<keyword evidence="3" id="KW-1185">Reference proteome</keyword>
<feature type="region of interest" description="Disordered" evidence="1">
    <location>
        <begin position="35"/>
        <end position="70"/>
    </location>
</feature>
<organism evidence="2 3">
    <name type="scientific">Planotetraspora mira</name>
    <dbReference type="NCBI Taxonomy" id="58121"/>
    <lineage>
        <taxon>Bacteria</taxon>
        <taxon>Bacillati</taxon>
        <taxon>Actinomycetota</taxon>
        <taxon>Actinomycetes</taxon>
        <taxon>Streptosporangiales</taxon>
        <taxon>Streptosporangiaceae</taxon>
        <taxon>Planotetraspora</taxon>
    </lineage>
</organism>